<evidence type="ECO:0000256" key="1">
    <source>
        <dbReference type="SAM" id="MobiDB-lite"/>
    </source>
</evidence>
<accession>A2YB41</accession>
<evidence type="ECO:0000313" key="2">
    <source>
        <dbReference type="EMBL" id="EAZ00302.1"/>
    </source>
</evidence>
<feature type="compositionally biased region" description="Gly residues" evidence="1">
    <location>
        <begin position="11"/>
        <end position="26"/>
    </location>
</feature>
<evidence type="ECO:0000313" key="3">
    <source>
        <dbReference type="Proteomes" id="UP000007015"/>
    </source>
</evidence>
<dbReference type="Gramene" id="BGIOSGA022604-TA">
    <property type="protein sequence ID" value="BGIOSGA022604-PA"/>
    <property type="gene ID" value="BGIOSGA022604"/>
</dbReference>
<reference evidence="2 3" key="1">
    <citation type="journal article" date="2005" name="PLoS Biol.">
        <title>The genomes of Oryza sativa: a history of duplications.</title>
        <authorList>
            <person name="Yu J."/>
            <person name="Wang J."/>
            <person name="Lin W."/>
            <person name="Li S."/>
            <person name="Li H."/>
            <person name="Zhou J."/>
            <person name="Ni P."/>
            <person name="Dong W."/>
            <person name="Hu S."/>
            <person name="Zeng C."/>
            <person name="Zhang J."/>
            <person name="Zhang Y."/>
            <person name="Li R."/>
            <person name="Xu Z."/>
            <person name="Li S."/>
            <person name="Li X."/>
            <person name="Zheng H."/>
            <person name="Cong L."/>
            <person name="Lin L."/>
            <person name="Yin J."/>
            <person name="Geng J."/>
            <person name="Li G."/>
            <person name="Shi J."/>
            <person name="Liu J."/>
            <person name="Lv H."/>
            <person name="Li J."/>
            <person name="Wang J."/>
            <person name="Deng Y."/>
            <person name="Ran L."/>
            <person name="Shi X."/>
            <person name="Wang X."/>
            <person name="Wu Q."/>
            <person name="Li C."/>
            <person name="Ren X."/>
            <person name="Wang J."/>
            <person name="Wang X."/>
            <person name="Li D."/>
            <person name="Liu D."/>
            <person name="Zhang X."/>
            <person name="Ji Z."/>
            <person name="Zhao W."/>
            <person name="Sun Y."/>
            <person name="Zhang Z."/>
            <person name="Bao J."/>
            <person name="Han Y."/>
            <person name="Dong L."/>
            <person name="Ji J."/>
            <person name="Chen P."/>
            <person name="Wu S."/>
            <person name="Liu J."/>
            <person name="Xiao Y."/>
            <person name="Bu D."/>
            <person name="Tan J."/>
            <person name="Yang L."/>
            <person name="Ye C."/>
            <person name="Zhang J."/>
            <person name="Xu J."/>
            <person name="Zhou Y."/>
            <person name="Yu Y."/>
            <person name="Zhang B."/>
            <person name="Zhuang S."/>
            <person name="Wei H."/>
            <person name="Liu B."/>
            <person name="Lei M."/>
            <person name="Yu H."/>
            <person name="Li Y."/>
            <person name="Xu H."/>
            <person name="Wei S."/>
            <person name="He X."/>
            <person name="Fang L."/>
            <person name="Zhang Z."/>
            <person name="Zhang Y."/>
            <person name="Huang X."/>
            <person name="Su Z."/>
            <person name="Tong W."/>
            <person name="Li J."/>
            <person name="Tong Z."/>
            <person name="Li S."/>
            <person name="Ye J."/>
            <person name="Wang L."/>
            <person name="Fang L."/>
            <person name="Lei T."/>
            <person name="Chen C."/>
            <person name="Chen H."/>
            <person name="Xu Z."/>
            <person name="Li H."/>
            <person name="Huang H."/>
            <person name="Zhang F."/>
            <person name="Xu H."/>
            <person name="Li N."/>
            <person name="Zhao C."/>
            <person name="Li S."/>
            <person name="Dong L."/>
            <person name="Huang Y."/>
            <person name="Li L."/>
            <person name="Xi Y."/>
            <person name="Qi Q."/>
            <person name="Li W."/>
            <person name="Zhang B."/>
            <person name="Hu W."/>
            <person name="Zhang Y."/>
            <person name="Tian X."/>
            <person name="Jiao Y."/>
            <person name="Liang X."/>
            <person name="Jin J."/>
            <person name="Gao L."/>
            <person name="Zheng W."/>
            <person name="Hao B."/>
            <person name="Liu S."/>
            <person name="Wang W."/>
            <person name="Yuan L."/>
            <person name="Cao M."/>
            <person name="McDermott J."/>
            <person name="Samudrala R."/>
            <person name="Wang J."/>
            <person name="Wong G.K."/>
            <person name="Yang H."/>
        </authorList>
    </citation>
    <scope>NUCLEOTIDE SEQUENCE [LARGE SCALE GENOMIC DNA]</scope>
    <source>
        <strain evidence="3">cv. 93-11</strain>
    </source>
</reference>
<keyword evidence="3" id="KW-1185">Reference proteome</keyword>
<name>A2YB41_ORYSI</name>
<feature type="region of interest" description="Disordered" evidence="1">
    <location>
        <begin position="1"/>
        <end position="26"/>
    </location>
</feature>
<dbReference type="EMBL" id="CM000131">
    <property type="protein sequence ID" value="EAZ00302.1"/>
    <property type="molecule type" value="Genomic_DNA"/>
</dbReference>
<protein>
    <submittedName>
        <fullName evidence="2">Uncharacterized protein</fullName>
    </submittedName>
</protein>
<dbReference type="HOGENOM" id="CLU_1557804_0_0_1"/>
<proteinExistence type="predicted"/>
<dbReference type="Proteomes" id="UP000007015">
    <property type="component" value="Chromosome 6"/>
</dbReference>
<dbReference type="AlphaFoldDB" id="A2YB41"/>
<gene>
    <name evidence="2" type="ORF">OsI_22318</name>
</gene>
<organism evidence="2 3">
    <name type="scientific">Oryza sativa subsp. indica</name>
    <name type="common">Rice</name>
    <dbReference type="NCBI Taxonomy" id="39946"/>
    <lineage>
        <taxon>Eukaryota</taxon>
        <taxon>Viridiplantae</taxon>
        <taxon>Streptophyta</taxon>
        <taxon>Embryophyta</taxon>
        <taxon>Tracheophyta</taxon>
        <taxon>Spermatophyta</taxon>
        <taxon>Magnoliopsida</taxon>
        <taxon>Liliopsida</taxon>
        <taxon>Poales</taxon>
        <taxon>Poaceae</taxon>
        <taxon>BOP clade</taxon>
        <taxon>Oryzoideae</taxon>
        <taxon>Oryzeae</taxon>
        <taxon>Oryzinae</taxon>
        <taxon>Oryza</taxon>
        <taxon>Oryza sativa</taxon>
    </lineage>
</organism>
<sequence>MPSATIRVGVDGHGARSGSGQGAGDGIDGQGAGGGCGCQAPPLASASTAMELAAVAVSMAMGTAYRVGVAVGVKDGTCAAAAAAFHLVSCLLSRLPLVVRGPAHPPVPCGGGDGGYFPPDHLCGVGVGGRSRGAGAGAFQPNPPLTRPVANPTAAGTIRLLQQSAMVPPHHL</sequence>